<keyword evidence="8 11" id="KW-0472">Membrane</keyword>
<sequence length="439" mass="49478">MAVNRSIHCVFRYASSPYILGSAPFTNATFKRYYSVQKCSNKARFDMLRNHQITSSASTLLLSRTKSTSRHEYKQFMYLTGVDEILSKAASEISKDGSIIKDVHLKDMMPELTDVTAHLNALGEESLKSLGLAKMTPIGIIQQILEMIHVNLDVPWIGAIAIYTVIIRLLLTPMYVKSRQASVKTSNHHEVTSALYEKIRRATLKGDDLTAREYKAELKEYQARHGIQTYKQFLPLLVQSAVFIPTFMGLRGMAELPVESMKTGGILWFQDLTQADPYYGLAALTSLTLATIVRVGAENPNTTAIARKTGMVLSGISFLFVMNFPAALGCYWVTTNFISLFQAFLFTLKPVKKFFNIPEIVQVAPQNNKGNKSLREIYQDLKEDSARKSKMSNEEALRDFERIHAIEMEKAGKGPIPVTYKNNPKLKKKKQLDRQSVKL</sequence>
<comment type="similarity">
    <text evidence="2 9">Belongs to the OXA1/ALB3/YidC family.</text>
</comment>
<evidence type="ECO:0000256" key="2">
    <source>
        <dbReference type="ARBA" id="ARBA00009877"/>
    </source>
</evidence>
<dbReference type="GO" id="GO:0032977">
    <property type="term" value="F:membrane insertase activity"/>
    <property type="evidence" value="ECO:0007669"/>
    <property type="project" value="InterPro"/>
</dbReference>
<reference evidence="13" key="1">
    <citation type="submission" date="2022-08" db="UniProtKB">
        <authorList>
            <consortium name="EnsemblMetazoa"/>
        </authorList>
    </citation>
    <scope>IDENTIFICATION</scope>
    <source>
        <strain evidence="13">05x7-T-G4-1.051#20</strain>
    </source>
</reference>
<keyword evidence="14" id="KW-1185">Reference proteome</keyword>
<keyword evidence="7" id="KW-0496">Mitochondrion</keyword>
<evidence type="ECO:0000313" key="13">
    <source>
        <dbReference type="EnsemblMetazoa" id="G22332.6:cds"/>
    </source>
</evidence>
<keyword evidence="6 11" id="KW-1133">Transmembrane helix</keyword>
<dbReference type="GO" id="GO:0005743">
    <property type="term" value="C:mitochondrial inner membrane"/>
    <property type="evidence" value="ECO:0007669"/>
    <property type="project" value="UniProtKB-SubCell"/>
</dbReference>
<feature type="transmembrane region" description="Helical" evidence="11">
    <location>
        <begin position="233"/>
        <end position="254"/>
    </location>
</feature>
<evidence type="ECO:0000259" key="12">
    <source>
        <dbReference type="Pfam" id="PF02096"/>
    </source>
</evidence>
<feature type="domain" description="Membrane insertase YidC/Oxa/ALB C-terminal" evidence="12">
    <location>
        <begin position="156"/>
        <end position="346"/>
    </location>
</feature>
<accession>A0A8W8K3Z8</accession>
<dbReference type="GO" id="GO:0032979">
    <property type="term" value="P:protein insertion into mitochondrial inner membrane from matrix"/>
    <property type="evidence" value="ECO:0007669"/>
    <property type="project" value="TreeGrafter"/>
</dbReference>
<dbReference type="PANTHER" id="PTHR12428">
    <property type="entry name" value="OXA1"/>
    <property type="match status" value="1"/>
</dbReference>
<dbReference type="PANTHER" id="PTHR12428:SF66">
    <property type="entry name" value="MITOCHONDRIAL INNER MEMBRANE PROTEIN OXA1L"/>
    <property type="match status" value="1"/>
</dbReference>
<evidence type="ECO:0000256" key="1">
    <source>
        <dbReference type="ARBA" id="ARBA00004448"/>
    </source>
</evidence>
<name>A0A8W8K3Z8_MAGGI</name>
<evidence type="ECO:0000256" key="5">
    <source>
        <dbReference type="ARBA" id="ARBA00022946"/>
    </source>
</evidence>
<comment type="subcellular location">
    <subcellularLocation>
        <location evidence="9">Membrane</location>
        <topology evidence="9">Multi-pass membrane protein</topology>
    </subcellularLocation>
    <subcellularLocation>
        <location evidence="1">Mitochondrion inner membrane</location>
        <topology evidence="1">Multi-pass membrane protein</topology>
    </subcellularLocation>
</comment>
<evidence type="ECO:0000256" key="3">
    <source>
        <dbReference type="ARBA" id="ARBA00022692"/>
    </source>
</evidence>
<evidence type="ECO:0000256" key="11">
    <source>
        <dbReference type="SAM" id="Phobius"/>
    </source>
</evidence>
<evidence type="ECO:0000256" key="7">
    <source>
        <dbReference type="ARBA" id="ARBA00023128"/>
    </source>
</evidence>
<evidence type="ECO:0000256" key="6">
    <source>
        <dbReference type="ARBA" id="ARBA00022989"/>
    </source>
</evidence>
<dbReference type="Pfam" id="PF02096">
    <property type="entry name" value="60KD_IMP"/>
    <property type="match status" value="1"/>
</dbReference>
<keyword evidence="5" id="KW-0809">Transit peptide</keyword>
<keyword evidence="3 9" id="KW-0812">Transmembrane</keyword>
<dbReference type="AlphaFoldDB" id="A0A8W8K3Z8"/>
<feature type="transmembrane region" description="Helical" evidence="11">
    <location>
        <begin position="154"/>
        <end position="171"/>
    </location>
</feature>
<dbReference type="InterPro" id="IPR001708">
    <property type="entry name" value="YidC/ALB3/OXA1/COX18"/>
</dbReference>
<evidence type="ECO:0000256" key="8">
    <source>
        <dbReference type="ARBA" id="ARBA00023136"/>
    </source>
</evidence>
<keyword evidence="4" id="KW-0999">Mitochondrion inner membrane</keyword>
<feature type="transmembrane region" description="Helical" evidence="11">
    <location>
        <begin position="278"/>
        <end position="297"/>
    </location>
</feature>
<organism evidence="13 14">
    <name type="scientific">Magallana gigas</name>
    <name type="common">Pacific oyster</name>
    <name type="synonym">Crassostrea gigas</name>
    <dbReference type="NCBI Taxonomy" id="29159"/>
    <lineage>
        <taxon>Eukaryota</taxon>
        <taxon>Metazoa</taxon>
        <taxon>Spiralia</taxon>
        <taxon>Lophotrochozoa</taxon>
        <taxon>Mollusca</taxon>
        <taxon>Bivalvia</taxon>
        <taxon>Autobranchia</taxon>
        <taxon>Pteriomorphia</taxon>
        <taxon>Ostreida</taxon>
        <taxon>Ostreoidea</taxon>
        <taxon>Ostreidae</taxon>
        <taxon>Magallana</taxon>
    </lineage>
</organism>
<dbReference type="CDD" id="cd20069">
    <property type="entry name" value="5TM_Oxa1-like"/>
    <property type="match status" value="1"/>
</dbReference>
<dbReference type="Proteomes" id="UP000005408">
    <property type="component" value="Unassembled WGS sequence"/>
</dbReference>
<evidence type="ECO:0000256" key="10">
    <source>
        <dbReference type="SAM" id="MobiDB-lite"/>
    </source>
</evidence>
<dbReference type="EnsemblMetazoa" id="G22332.6">
    <property type="protein sequence ID" value="G22332.6:cds"/>
    <property type="gene ID" value="G22332"/>
</dbReference>
<proteinExistence type="inferred from homology"/>
<feature type="transmembrane region" description="Helical" evidence="11">
    <location>
        <begin position="309"/>
        <end position="325"/>
    </location>
</feature>
<dbReference type="InterPro" id="IPR028055">
    <property type="entry name" value="YidC/Oxa/ALB_C"/>
</dbReference>
<evidence type="ECO:0000256" key="9">
    <source>
        <dbReference type="RuleBase" id="RU003945"/>
    </source>
</evidence>
<feature type="region of interest" description="Disordered" evidence="10">
    <location>
        <begin position="414"/>
        <end position="439"/>
    </location>
</feature>
<protein>
    <recommendedName>
        <fullName evidence="12">Membrane insertase YidC/Oxa/ALB C-terminal domain-containing protein</fullName>
    </recommendedName>
</protein>
<evidence type="ECO:0000256" key="4">
    <source>
        <dbReference type="ARBA" id="ARBA00022792"/>
    </source>
</evidence>
<evidence type="ECO:0000313" key="14">
    <source>
        <dbReference type="Proteomes" id="UP000005408"/>
    </source>
</evidence>